<keyword evidence="11" id="KW-1185">Reference proteome</keyword>
<reference evidence="12" key="1">
    <citation type="submission" date="2025-08" db="UniProtKB">
        <authorList>
            <consortium name="RefSeq"/>
        </authorList>
    </citation>
    <scope>IDENTIFICATION</scope>
</reference>
<evidence type="ECO:0000259" key="10">
    <source>
        <dbReference type="PROSITE" id="PS50035"/>
    </source>
</evidence>
<comment type="catalytic activity">
    <reaction evidence="1 9">
        <text>a 1,2-diacyl-sn-glycero-3-phosphocholine + H2O = a 1,2-diacyl-sn-glycero-3-phosphate + choline + H(+)</text>
        <dbReference type="Rhea" id="RHEA:14445"/>
        <dbReference type="ChEBI" id="CHEBI:15354"/>
        <dbReference type="ChEBI" id="CHEBI:15377"/>
        <dbReference type="ChEBI" id="CHEBI:15378"/>
        <dbReference type="ChEBI" id="CHEBI:57643"/>
        <dbReference type="ChEBI" id="CHEBI:58608"/>
        <dbReference type="EC" id="3.1.4.4"/>
    </reaction>
</comment>
<gene>
    <name evidence="12" type="primary">LOC120279436</name>
</gene>
<evidence type="ECO:0000256" key="4">
    <source>
        <dbReference type="ARBA" id="ARBA00022737"/>
    </source>
</evidence>
<evidence type="ECO:0000256" key="2">
    <source>
        <dbReference type="ARBA" id="ARBA00012027"/>
    </source>
</evidence>
<feature type="domain" description="PLD phosphodiesterase" evidence="10">
    <location>
        <begin position="600"/>
        <end position="627"/>
    </location>
</feature>
<keyword evidence="6 9" id="KW-0106">Calcium</keyword>
<comment type="similarity">
    <text evidence="9">Belongs to the phospholipase D family. C2-PLD subfamily.</text>
</comment>
<dbReference type="PIRSF" id="PIRSF036470">
    <property type="entry name" value="PLD_plant"/>
    <property type="match status" value="1"/>
</dbReference>
<dbReference type="Pfam" id="PF00614">
    <property type="entry name" value="PLDc"/>
    <property type="match status" value="1"/>
</dbReference>
<evidence type="ECO:0000256" key="7">
    <source>
        <dbReference type="ARBA" id="ARBA00022963"/>
    </source>
</evidence>
<keyword evidence="8" id="KW-0443">Lipid metabolism</keyword>
<organism evidence="11 12">
    <name type="scientific">Dioscorea cayennensis subsp. rotundata</name>
    <name type="common">White Guinea yam</name>
    <name type="synonym">Dioscorea rotundata</name>
    <dbReference type="NCBI Taxonomy" id="55577"/>
    <lineage>
        <taxon>Eukaryota</taxon>
        <taxon>Viridiplantae</taxon>
        <taxon>Streptophyta</taxon>
        <taxon>Embryophyta</taxon>
        <taxon>Tracheophyta</taxon>
        <taxon>Spermatophyta</taxon>
        <taxon>Magnoliopsida</taxon>
        <taxon>Liliopsida</taxon>
        <taxon>Dioscoreales</taxon>
        <taxon>Dioscoreaceae</taxon>
        <taxon>Dioscorea</taxon>
    </lineage>
</organism>
<accession>A0AB40CU05</accession>
<dbReference type="EC" id="3.1.4.4" evidence="2 9"/>
<dbReference type="GO" id="GO:0009395">
    <property type="term" value="P:phospholipid catabolic process"/>
    <property type="evidence" value="ECO:0007669"/>
    <property type="project" value="TreeGrafter"/>
</dbReference>
<evidence type="ECO:0000256" key="9">
    <source>
        <dbReference type="PIRNR" id="PIRNR036470"/>
    </source>
</evidence>
<dbReference type="Proteomes" id="UP001515500">
    <property type="component" value="Chromosome 16"/>
</dbReference>
<dbReference type="InterPro" id="IPR001736">
    <property type="entry name" value="PLipase_D/transphosphatidylase"/>
</dbReference>
<protein>
    <recommendedName>
        <fullName evidence="2 9">Phospholipase D</fullName>
        <ecNumber evidence="2 9">3.1.4.4</ecNumber>
    </recommendedName>
</protein>
<dbReference type="PROSITE" id="PS50035">
    <property type="entry name" value="PLD"/>
    <property type="match status" value="1"/>
</dbReference>
<evidence type="ECO:0000256" key="6">
    <source>
        <dbReference type="ARBA" id="ARBA00022837"/>
    </source>
</evidence>
<dbReference type="RefSeq" id="XP_039142306.1">
    <property type="nucleotide sequence ID" value="XM_039286372.1"/>
</dbReference>
<dbReference type="InterPro" id="IPR024632">
    <property type="entry name" value="PLipase_D_C"/>
</dbReference>
<evidence type="ECO:0000256" key="3">
    <source>
        <dbReference type="ARBA" id="ARBA00022723"/>
    </source>
</evidence>
<dbReference type="AlphaFoldDB" id="A0AB40CU05"/>
<comment type="function">
    <text evidence="9">Hydrolyzes glycerol-phospholipids at the terminal phosphodiesteric bond.</text>
</comment>
<evidence type="ECO:0000256" key="5">
    <source>
        <dbReference type="ARBA" id="ARBA00022801"/>
    </source>
</evidence>
<dbReference type="Gene3D" id="3.30.870.10">
    <property type="entry name" value="Endonuclease Chain A"/>
    <property type="match status" value="2"/>
</dbReference>
<dbReference type="PANTHER" id="PTHR18896:SF137">
    <property type="entry name" value="PHOSPHOLIPASE D ALPHA 4"/>
    <property type="match status" value="1"/>
</dbReference>
<keyword evidence="5 9" id="KW-0378">Hydrolase</keyword>
<dbReference type="GeneID" id="120279436"/>
<dbReference type="Pfam" id="PF12357">
    <property type="entry name" value="PLD_C"/>
    <property type="match status" value="1"/>
</dbReference>
<dbReference type="GO" id="GO:0046470">
    <property type="term" value="P:phosphatidylcholine metabolic process"/>
    <property type="evidence" value="ECO:0007669"/>
    <property type="project" value="InterPro"/>
</dbReference>
<dbReference type="SUPFAM" id="SSF56024">
    <property type="entry name" value="Phospholipase D/nuclease"/>
    <property type="match status" value="2"/>
</dbReference>
<dbReference type="GO" id="GO:0005509">
    <property type="term" value="F:calcium ion binding"/>
    <property type="evidence" value="ECO:0007669"/>
    <property type="project" value="InterPro"/>
</dbReference>
<evidence type="ECO:0000313" key="12">
    <source>
        <dbReference type="RefSeq" id="XP_039142306.1"/>
    </source>
</evidence>
<dbReference type="InterPro" id="IPR011402">
    <property type="entry name" value="PLipase_D_pln"/>
</dbReference>
<keyword evidence="3" id="KW-0479">Metal-binding</keyword>
<dbReference type="GO" id="GO:0004630">
    <property type="term" value="F:phospholipase D activity"/>
    <property type="evidence" value="ECO:0007669"/>
    <property type="project" value="UniProtKB-EC"/>
</dbReference>
<evidence type="ECO:0000256" key="1">
    <source>
        <dbReference type="ARBA" id="ARBA00000798"/>
    </source>
</evidence>
<dbReference type="SMART" id="SM00155">
    <property type="entry name" value="PLDc"/>
    <property type="match status" value="2"/>
</dbReference>
<dbReference type="InterPro" id="IPR015679">
    <property type="entry name" value="PLipase_D_fam"/>
</dbReference>
<name>A0AB40CU05_DIOCR</name>
<keyword evidence="4" id="KW-0677">Repeat</keyword>
<dbReference type="PANTHER" id="PTHR18896">
    <property type="entry name" value="PHOSPHOLIPASE D"/>
    <property type="match status" value="1"/>
</dbReference>
<comment type="cofactor">
    <cofactor evidence="9">
        <name>Ca(2+)</name>
        <dbReference type="ChEBI" id="CHEBI:29108"/>
    </cofactor>
</comment>
<evidence type="ECO:0000256" key="8">
    <source>
        <dbReference type="ARBA" id="ARBA00023098"/>
    </source>
</evidence>
<sequence>MEKEQTLKFLHGTIEATIFNATPPSSSCSFNCAFLGKEPAYVTIKLGETKVAETSREIDRIWNQSFRILCAHPSNATLEFTLRTKISVLGYIIISANSHLSDVCFPLLTKKGKCNTQLKIKLSLKFNSAESDSKNLEFIDGATFPPRSNCRVILYQDAHHRSSFFPPNRAQTGKIYRPRRLWEDVFKAIDGAKHLIYIAGWSLNPKLVLVRDCDTEIARAQGITLGELLKRKAEEGVEVRIMLWDDETSINILKNQGVMRTHDEDAFNYFKNTKVVCKLRPRVQHKLIPTVFAHHQKTIMTDIGADFFEDDHKDEKCRHIISFVGGLDLCDGRYDTEEHSLFRTLNLKSHCCDFYQTSIHGAVISKGGPREPWHDVHACLVGEAALDVLTNFKQCWEKQCEPNSLLCYNKHLQSFTHPNNSFNWNVQVFRSIDKSSIKIQNNQSSVEHSIHDAYVKAIRSAKRFIYIENQYFIGGCHLWSKDRHSGCKNLIPLEIALKVAKKIKERDRFAVYIVIPMWPEGTPESETVQDILHWTRLTMEMMYRVIGEAIVKSGVEAHPRDYLNFFCLANREIESCDEFVPPCSPPHSTNYSKSQKSRRFMIYVHSKLMIVDDEYIIIGSSNVNQRSMDGERDTEIAIGGYQHKFHDSKTNNGDVHDFRMSLWYEHFGEIEDIFLQPESIDCVKRILKIGDEMWKIYSGDEVIAMGGKHIVNYPINVSKNGVVDDLIEINGVFPDTKALIKGRRSRALPPICTT</sequence>
<proteinExistence type="inferred from homology"/>
<keyword evidence="7 9" id="KW-0442">Lipid degradation</keyword>
<evidence type="ECO:0000313" key="11">
    <source>
        <dbReference type="Proteomes" id="UP001515500"/>
    </source>
</evidence>
<dbReference type="GO" id="GO:0005886">
    <property type="term" value="C:plasma membrane"/>
    <property type="evidence" value="ECO:0007669"/>
    <property type="project" value="TreeGrafter"/>
</dbReference>